<dbReference type="Gramene" id="novel_model_337_5bd9a17a.2.5bd9b134">
    <property type="protein sequence ID" value="cds.novel_model_337_5bd9a17a.2.5bd9b134"/>
    <property type="gene ID" value="novel_gene_188_5bd9a17a"/>
</dbReference>
<keyword evidence="2" id="KW-1185">Reference proteome</keyword>
<dbReference type="AlphaFoldDB" id="A0A803QZT8"/>
<evidence type="ECO:0000313" key="2">
    <source>
        <dbReference type="Proteomes" id="UP000596661"/>
    </source>
</evidence>
<reference evidence="1" key="2">
    <citation type="submission" date="2021-03" db="UniProtKB">
        <authorList>
            <consortium name="EnsemblPlants"/>
        </authorList>
    </citation>
    <scope>IDENTIFICATION</scope>
</reference>
<name>A0A803QZT8_CANSA</name>
<protein>
    <submittedName>
        <fullName evidence="1">Uncharacterized protein</fullName>
    </submittedName>
</protein>
<proteinExistence type="predicted"/>
<accession>A0A803QZV0</accession>
<reference evidence="1 2" key="1">
    <citation type="submission" date="2018-11" db="EMBL/GenBank/DDBJ databases">
        <authorList>
            <person name="Grassa J C."/>
        </authorList>
    </citation>
    <scope>NUCLEOTIDE SEQUENCE [LARGE SCALE GENOMIC DNA]</scope>
</reference>
<evidence type="ECO:0000313" key="1">
    <source>
        <dbReference type="EnsemblPlants" id="cds.novel_model_336_5bd9a17a.1.5bd9b134"/>
    </source>
</evidence>
<organism evidence="1 2">
    <name type="scientific">Cannabis sativa</name>
    <name type="common">Hemp</name>
    <name type="synonym">Marijuana</name>
    <dbReference type="NCBI Taxonomy" id="3483"/>
    <lineage>
        <taxon>Eukaryota</taxon>
        <taxon>Viridiplantae</taxon>
        <taxon>Streptophyta</taxon>
        <taxon>Embryophyta</taxon>
        <taxon>Tracheophyta</taxon>
        <taxon>Spermatophyta</taxon>
        <taxon>Magnoliopsida</taxon>
        <taxon>eudicotyledons</taxon>
        <taxon>Gunneridae</taxon>
        <taxon>Pentapetalae</taxon>
        <taxon>rosids</taxon>
        <taxon>fabids</taxon>
        <taxon>Rosales</taxon>
        <taxon>Cannabaceae</taxon>
        <taxon>Cannabis</taxon>
    </lineage>
</organism>
<accession>A0A803QZT8</accession>
<dbReference type="Proteomes" id="UP000596661">
    <property type="component" value="Chromosome 1"/>
</dbReference>
<dbReference type="Gramene" id="novel_model_336_5bd9a17a.1.5bd9b134">
    <property type="protein sequence ID" value="cds.novel_model_336_5bd9a17a.1.5bd9b134"/>
    <property type="gene ID" value="novel_gene_188_5bd9a17a"/>
</dbReference>
<sequence length="156" mass="18630">MGMPINPEKLMLPQHHHLQHHNLPCILHPRQPLLLTHIKPRHIQLHHTILHTHQLQEDIHHLRTLLPSQLPILPNRTPQHQLIHPHQPIHLPQLIHLHQLILRHQLIHRHQLIRNLYTHLRPKLLLTIHQVLIPEHILRHTENLKCYCSTPCPSAR</sequence>
<dbReference type="EMBL" id="UZAU01000008">
    <property type="status" value="NOT_ANNOTATED_CDS"/>
    <property type="molecule type" value="Genomic_DNA"/>
</dbReference>
<dbReference type="EnsemblPlants" id="novel_model_337_5bd9a17a.2.5bd9b134">
    <property type="protein sequence ID" value="cds.novel_model_337_5bd9a17a.2.5bd9b134"/>
    <property type="gene ID" value="novel_gene_188_5bd9a17a"/>
</dbReference>
<dbReference type="EnsemblPlants" id="novel_model_336_5bd9a17a.1.5bd9b134">
    <property type="protein sequence ID" value="cds.novel_model_336_5bd9a17a.1.5bd9b134"/>
    <property type="gene ID" value="novel_gene_188_5bd9a17a"/>
</dbReference>
<gene>
    <name evidence="1" type="primary">LOC115702963</name>
</gene>